<dbReference type="EMBL" id="PQXO01000071">
    <property type="protein sequence ID" value="TGO90273.1"/>
    <property type="molecule type" value="Genomic_DNA"/>
</dbReference>
<comment type="caution">
    <text evidence="1">The sequence shown here is derived from an EMBL/GenBank/DDBJ whole genome shotgun (WGS) entry which is preliminary data.</text>
</comment>
<dbReference type="OrthoDB" id="2013972at2759"/>
<evidence type="ECO:0000313" key="2">
    <source>
        <dbReference type="Proteomes" id="UP000297280"/>
    </source>
</evidence>
<organism evidence="1 2">
    <name type="scientific">Botrytis porri</name>
    <dbReference type="NCBI Taxonomy" id="87229"/>
    <lineage>
        <taxon>Eukaryota</taxon>
        <taxon>Fungi</taxon>
        <taxon>Dikarya</taxon>
        <taxon>Ascomycota</taxon>
        <taxon>Pezizomycotina</taxon>
        <taxon>Leotiomycetes</taxon>
        <taxon>Helotiales</taxon>
        <taxon>Sclerotiniaceae</taxon>
        <taxon>Botrytis</taxon>
    </lineage>
</organism>
<proteinExistence type="predicted"/>
<gene>
    <name evidence="1" type="ORF">BPOR_0071g00050</name>
</gene>
<evidence type="ECO:0000313" key="1">
    <source>
        <dbReference type="EMBL" id="TGO90273.1"/>
    </source>
</evidence>
<accession>A0A4Z1L0V2</accession>
<dbReference type="Proteomes" id="UP000297280">
    <property type="component" value="Unassembled WGS sequence"/>
</dbReference>
<keyword evidence="2" id="KW-1185">Reference proteome</keyword>
<protein>
    <submittedName>
        <fullName evidence="1">Uncharacterized protein</fullName>
    </submittedName>
</protein>
<reference evidence="1 2" key="1">
    <citation type="submission" date="2017-12" db="EMBL/GenBank/DDBJ databases">
        <title>Comparative genomics of Botrytis spp.</title>
        <authorList>
            <person name="Valero-Jimenez C.A."/>
            <person name="Tapia P."/>
            <person name="Veloso J."/>
            <person name="Silva-Moreno E."/>
            <person name="Staats M."/>
            <person name="Valdes J.H."/>
            <person name="Van Kan J.A.L."/>
        </authorList>
    </citation>
    <scope>NUCLEOTIDE SEQUENCE [LARGE SCALE GENOMIC DNA]</scope>
    <source>
        <strain evidence="1 2">MUCL3349</strain>
    </source>
</reference>
<sequence>MAQGEPIKRAHLKIRGPDIPFPMAMPTHWCGKDALRNYYPAGGFKEEDIRNTTCDVFISVRDLRHLMSATWSFLGARDDGWDPEDEEEKLDRAVYVLVEM</sequence>
<name>A0A4Z1L0V2_9HELO</name>
<dbReference type="AlphaFoldDB" id="A0A4Z1L0V2"/>
<dbReference type="STRING" id="87229.A0A4Z1L0V2"/>